<comment type="caution">
    <text evidence="2">The sequence shown here is derived from an EMBL/GenBank/DDBJ whole genome shotgun (WGS) entry which is preliminary data.</text>
</comment>
<evidence type="ECO:0000256" key="1">
    <source>
        <dbReference type="SAM" id="MobiDB-lite"/>
    </source>
</evidence>
<reference evidence="2 3" key="1">
    <citation type="submission" date="2023-10" db="EMBL/GenBank/DDBJ databases">
        <title>Host Genetic Regulation of Human Gut Microbial Structural Variation.</title>
        <authorList>
            <person name="Harmsen H.J.M."/>
        </authorList>
    </citation>
    <scope>NUCLEOTIDE SEQUENCE [LARGE SCALE GENOMIC DNA]</scope>
    <source>
        <strain evidence="2 3">HTF-F</strain>
    </source>
</reference>
<feature type="compositionally biased region" description="Polar residues" evidence="1">
    <location>
        <begin position="1"/>
        <end position="13"/>
    </location>
</feature>
<dbReference type="EMBL" id="JAWHPR010000002">
    <property type="protein sequence ID" value="MDU8687968.1"/>
    <property type="molecule type" value="Genomic_DNA"/>
</dbReference>
<keyword evidence="3" id="KW-1185">Reference proteome</keyword>
<evidence type="ECO:0000313" key="2">
    <source>
        <dbReference type="EMBL" id="MDU8687968.1"/>
    </source>
</evidence>
<gene>
    <name evidence="2" type="ORF">RX402_04280</name>
</gene>
<organism evidence="2 3">
    <name type="scientific">Faecalibacterium wellingii</name>
    <dbReference type="NCBI Taxonomy" id="2929491"/>
    <lineage>
        <taxon>Bacteria</taxon>
        <taxon>Bacillati</taxon>
        <taxon>Bacillota</taxon>
        <taxon>Clostridia</taxon>
        <taxon>Eubacteriales</taxon>
        <taxon>Oscillospiraceae</taxon>
        <taxon>Faecalibacterium</taxon>
    </lineage>
</organism>
<name>A0ABU3TXF5_9FIRM</name>
<feature type="region of interest" description="Disordered" evidence="1">
    <location>
        <begin position="1"/>
        <end position="23"/>
    </location>
</feature>
<dbReference type="RefSeq" id="WP_249237109.1">
    <property type="nucleotide sequence ID" value="NZ_CP094473.1"/>
</dbReference>
<sequence length="1012" mass="116174">MSKNRNNPENRQSYPKREEAVHTAPRQNISAAFDPNHAICAVKKLPISDDDEFVKSIAVGSMIQEEIENIKNQLEQWPEDDFIAIGNNVLLPTNPDTQFLVMDVFKIQMDIHDSYFSYSQCEDSCRKNLPSNYPWAISDLNELKYFLGTTRGIKFLEKHAGGYLDGFTIGGQRTPSKYYSMNDHSEKKYGEFRKHDDVGDIYTAKIPQNKNALQWVLVDRNFQMNAEYKNLALFYRIGLIELTALYRIGPIKPTMQEKKYTAVVNQQAYNKIVGQIVRGEIQSLGSLTFPESEVRKRFADSMQKISEEKEKQIVDRLLELDTIRADMTPYVPRIVEDPNGGLWDLWEDETKNQQYTDAAKTYYARDPRLDIQEDGIIGIDFGTKSTVVVCKEGNEVTRPLRIGMGRYEKAPTASDYENPTVMQFCDIDTFRRDYNATAGRPLTKWSDICISHTAFGAWKENENTEDYFSFFNDLKQWAGDPKRRVRIRDQKGTEIDLSPYENLKDGDFDPIEIYAYYIGLYINNMHTKHIYLKYLLSFPVTYTKSVREKILNSFKKGLAQSFPETIRNDPSCMERFQVQEGAGEPAAYAVCALQEYRLIPASDEKIVYGVFDFGGGTTDFDFGVWRKASGQKERRYRYVIHHFGDGGDSYLGGENLLELLAFEVFKANRDTLRKAHIAFPLPPQCQHFGGDEMLLSDSQEAWTNMRQMMECLRPFWERRDGYEKLFDAGVIKLRLFDSSGNKLENFELAVDVKMLDSKLRKRIEQGVDAFFNALFSLEHGKHGDELKKINSVHIFLAGNSSKSEILRETFRDKCEKYSTEIRNEVGDPDDDVKYFKIYPPLGTKEAEELIGSGEQNDITRPTGKTGVAIGLVQCSKNSSIKVINDKSAEIDSEIKFKFWVGFYDDDSDEYFKYYLNRNSAYQKWVEYLDAGVNEFDLFYTSDPSAEIPKHLLMESATVKKKILSFPESAVDEDAMVYLRPVSPDEIEFVVAASQVDADAGNYTFGPTKIMLD</sequence>
<accession>A0ABU3TXF5</accession>
<evidence type="ECO:0008006" key="4">
    <source>
        <dbReference type="Google" id="ProtNLM"/>
    </source>
</evidence>
<protein>
    <recommendedName>
        <fullName evidence="4">Molecular chaperone</fullName>
    </recommendedName>
</protein>
<proteinExistence type="predicted"/>
<evidence type="ECO:0000313" key="3">
    <source>
        <dbReference type="Proteomes" id="UP001263246"/>
    </source>
</evidence>
<dbReference type="Proteomes" id="UP001263246">
    <property type="component" value="Unassembled WGS sequence"/>
</dbReference>